<evidence type="ECO:0000256" key="3">
    <source>
        <dbReference type="ARBA" id="ARBA00009105"/>
    </source>
</evidence>
<accession>G3AHP2</accession>
<dbReference type="STRING" id="619300.G3AHP2"/>
<evidence type="ECO:0000313" key="13">
    <source>
        <dbReference type="Proteomes" id="UP000000709"/>
    </source>
</evidence>
<organism evidence="13">
    <name type="scientific">Spathaspora passalidarum (strain NRRL Y-27907 / 11-Y1)</name>
    <dbReference type="NCBI Taxonomy" id="619300"/>
    <lineage>
        <taxon>Eukaryota</taxon>
        <taxon>Fungi</taxon>
        <taxon>Dikarya</taxon>
        <taxon>Ascomycota</taxon>
        <taxon>Saccharomycotina</taxon>
        <taxon>Pichiomycetes</taxon>
        <taxon>Debaryomycetaceae</taxon>
        <taxon>Spathaspora</taxon>
    </lineage>
</organism>
<dbReference type="KEGG" id="spaa:SPAPADRAFT_70356"/>
<evidence type="ECO:0000256" key="5">
    <source>
        <dbReference type="ARBA" id="ARBA00022692"/>
    </source>
</evidence>
<keyword evidence="6" id="KW-0735">Signal-anchor</keyword>
<evidence type="ECO:0000313" key="12">
    <source>
        <dbReference type="EMBL" id="EGW34206.1"/>
    </source>
</evidence>
<dbReference type="eggNOG" id="ENOG502QQ16">
    <property type="taxonomic scope" value="Eukaryota"/>
</dbReference>
<sequence>MVNNFLYNLKLFRRRRKQQLIILSIIFIYLIFIVYRQGGDDASTSSIIDESGFKPSWWDSIVSSVKKPVKFSDIIAGNSPDNSRKDSSIEDQEATKEHEAKDDYNKQHPSEAVRLKRGYTFFNSILQVLYNGRPEVKKLDRYRTDDRIYHARYDSSAKDEQVFSEEYLSSFLQLTTQELADMKKSHQYVVDNLPGKAPNQLYHGNGIVYVGGGQFNWLTLLSIKTLRSIGCTLPIEVFIPKVDEFELELCGKVLPTMNARCIYMRNHLVSPLDKTGNNYASKFNFKGYQYKAMAILLSSFENVLLLDSDNIPVHVPDNLFTEEPFTSKGLIVWPDFWKRATSPHYYEIVGSEISETELLPKYDESIGFYRSRPQEITGANLNDIPLHERKGAIPDPSSESGQLMISKRTHFKPLLLALYYNLYGPTHFYPLFSQGSDGEGDKETFLAATVTLRHPYYQVSKFLNALGHFQNGDFVGCGMGQYDPVEDYYTGELRKELSKITDQKVLATVKEKNNRFLTSGPRMLFVHANFPKLNPWKLRIERKIYNSNGERIRLYGTGMKRITGYDFEWVQWNNMKQLLCVNNFKLEAFKDVNKEDLCREITQQLNYLKDTIKDLES</sequence>
<dbReference type="Proteomes" id="UP000000709">
    <property type="component" value="Unassembled WGS sequence"/>
</dbReference>
<dbReference type="FunCoup" id="G3AHP2">
    <property type="interactions" value="94"/>
</dbReference>
<dbReference type="UniPathway" id="UPA00378"/>
<dbReference type="GeneID" id="18875320"/>
<keyword evidence="7 11" id="KW-1133">Transmembrane helix</keyword>
<comment type="similarity">
    <text evidence="3">Belongs to the MNN1/MNT family.</text>
</comment>
<dbReference type="EMBL" id="GL996500">
    <property type="protein sequence ID" value="EGW34206.1"/>
    <property type="molecule type" value="Genomic_DNA"/>
</dbReference>
<dbReference type="RefSeq" id="XP_007373790.1">
    <property type="nucleotide sequence ID" value="XM_007373728.1"/>
</dbReference>
<keyword evidence="8" id="KW-0333">Golgi apparatus</keyword>
<keyword evidence="13" id="KW-1185">Reference proteome</keyword>
<keyword evidence="9 11" id="KW-0472">Membrane</keyword>
<comment type="subcellular location">
    <subcellularLocation>
        <location evidence="1">Golgi apparatus membrane</location>
        <topology evidence="1">Single-pass type II membrane protein</topology>
    </subcellularLocation>
</comment>
<dbReference type="InterPro" id="IPR029044">
    <property type="entry name" value="Nucleotide-diphossugar_trans"/>
</dbReference>
<protein>
    <recommendedName>
        <fullName evidence="14">Alpha-1,2-mannosyltransferase</fullName>
    </recommendedName>
</protein>
<reference evidence="12 13" key="1">
    <citation type="journal article" date="2011" name="Proc. Natl. Acad. Sci. U.S.A.">
        <title>Comparative genomics of xylose-fermenting fungi for enhanced biofuel production.</title>
        <authorList>
            <person name="Wohlbach D.J."/>
            <person name="Kuo A."/>
            <person name="Sato T.K."/>
            <person name="Potts K.M."/>
            <person name="Salamov A.A."/>
            <person name="LaButti K.M."/>
            <person name="Sun H."/>
            <person name="Clum A."/>
            <person name="Pangilinan J.L."/>
            <person name="Lindquist E.A."/>
            <person name="Lucas S."/>
            <person name="Lapidus A."/>
            <person name="Jin M."/>
            <person name="Gunawan C."/>
            <person name="Balan V."/>
            <person name="Dale B.E."/>
            <person name="Jeffries T.W."/>
            <person name="Zinkel R."/>
            <person name="Barry K.W."/>
            <person name="Grigoriev I.V."/>
            <person name="Gasch A.P."/>
        </authorList>
    </citation>
    <scope>NUCLEOTIDE SEQUENCE [LARGE SCALE GENOMIC DNA]</scope>
    <source>
        <strain evidence="13">NRRL Y-27907 / 11-Y1</strain>
    </source>
</reference>
<evidence type="ECO:0000256" key="4">
    <source>
        <dbReference type="ARBA" id="ARBA00022679"/>
    </source>
</evidence>
<dbReference type="PANTHER" id="PTHR31646:SF1">
    <property type="entry name" value="ALPHA-1,2-MANNOSYLTRANSFERASE MNN2"/>
    <property type="match status" value="1"/>
</dbReference>
<keyword evidence="5 11" id="KW-0812">Transmembrane</keyword>
<evidence type="ECO:0000256" key="1">
    <source>
        <dbReference type="ARBA" id="ARBA00004323"/>
    </source>
</evidence>
<evidence type="ECO:0000256" key="2">
    <source>
        <dbReference type="ARBA" id="ARBA00004922"/>
    </source>
</evidence>
<evidence type="ECO:0000256" key="7">
    <source>
        <dbReference type="ARBA" id="ARBA00022989"/>
    </source>
</evidence>
<feature type="region of interest" description="Disordered" evidence="10">
    <location>
        <begin position="76"/>
        <end position="108"/>
    </location>
</feature>
<proteinExistence type="inferred from homology"/>
<dbReference type="AlphaFoldDB" id="G3AHP2"/>
<dbReference type="PANTHER" id="PTHR31646">
    <property type="entry name" value="ALPHA-1,2-MANNOSYLTRANSFERASE MNN2"/>
    <property type="match status" value="1"/>
</dbReference>
<feature type="compositionally biased region" description="Basic and acidic residues" evidence="10">
    <location>
        <begin position="82"/>
        <end position="108"/>
    </location>
</feature>
<evidence type="ECO:0000256" key="9">
    <source>
        <dbReference type="ARBA" id="ARBA00023136"/>
    </source>
</evidence>
<dbReference type="GO" id="GO:0046354">
    <property type="term" value="P:mannan biosynthetic process"/>
    <property type="evidence" value="ECO:0007669"/>
    <property type="project" value="TreeGrafter"/>
</dbReference>
<dbReference type="Pfam" id="PF11051">
    <property type="entry name" value="Mannosyl_trans3"/>
    <property type="match status" value="1"/>
</dbReference>
<evidence type="ECO:0000256" key="10">
    <source>
        <dbReference type="SAM" id="MobiDB-lite"/>
    </source>
</evidence>
<gene>
    <name evidence="12" type="ORF">SPAPADRAFT_70356</name>
</gene>
<name>G3AHP2_SPAPN</name>
<keyword evidence="4" id="KW-0808">Transferase</keyword>
<evidence type="ECO:0000256" key="11">
    <source>
        <dbReference type="SAM" id="Phobius"/>
    </source>
</evidence>
<evidence type="ECO:0000256" key="6">
    <source>
        <dbReference type="ARBA" id="ARBA00022968"/>
    </source>
</evidence>
<evidence type="ECO:0000256" key="8">
    <source>
        <dbReference type="ARBA" id="ARBA00023034"/>
    </source>
</evidence>
<dbReference type="OrthoDB" id="430354at2759"/>
<dbReference type="HOGENOM" id="CLU_013298_1_0_1"/>
<comment type="pathway">
    <text evidence="2">Protein modification; protein glycosylation.</text>
</comment>
<dbReference type="InParanoid" id="G3AHP2"/>
<dbReference type="OMA" id="KGYQYKA"/>
<dbReference type="GO" id="GO:0000026">
    <property type="term" value="F:alpha-1,2-mannosyltransferase activity"/>
    <property type="evidence" value="ECO:0007669"/>
    <property type="project" value="TreeGrafter"/>
</dbReference>
<dbReference type="GO" id="GO:0000139">
    <property type="term" value="C:Golgi membrane"/>
    <property type="evidence" value="ECO:0007669"/>
    <property type="project" value="UniProtKB-SubCell"/>
</dbReference>
<dbReference type="SUPFAM" id="SSF53448">
    <property type="entry name" value="Nucleotide-diphospho-sugar transferases"/>
    <property type="match status" value="1"/>
</dbReference>
<evidence type="ECO:0008006" key="14">
    <source>
        <dbReference type="Google" id="ProtNLM"/>
    </source>
</evidence>
<feature type="transmembrane region" description="Helical" evidence="11">
    <location>
        <begin position="20"/>
        <end position="38"/>
    </location>
</feature>
<dbReference type="InterPro" id="IPR022751">
    <property type="entry name" value="Alpha_mannosyltransferase"/>
</dbReference>